<dbReference type="AlphaFoldDB" id="A0A8J6JGF2"/>
<reference evidence="2" key="1">
    <citation type="submission" date="2020-08" db="EMBL/GenBank/DDBJ databases">
        <title>Genome public.</title>
        <authorList>
            <person name="Liu C."/>
            <person name="Sun Q."/>
        </authorList>
    </citation>
    <scope>NUCLEOTIDE SEQUENCE</scope>
    <source>
        <strain evidence="2">NSJ-51</strain>
    </source>
</reference>
<evidence type="ECO:0000256" key="1">
    <source>
        <dbReference type="SAM" id="Phobius"/>
    </source>
</evidence>
<name>A0A8J6JGF2_9FIRM</name>
<proteinExistence type="predicted"/>
<dbReference type="Proteomes" id="UP000661435">
    <property type="component" value="Unassembled WGS sequence"/>
</dbReference>
<organism evidence="2 3">
    <name type="scientific">Lawsonibacter hominis</name>
    <dbReference type="NCBI Taxonomy" id="2763053"/>
    <lineage>
        <taxon>Bacteria</taxon>
        <taxon>Bacillati</taxon>
        <taxon>Bacillota</taxon>
        <taxon>Clostridia</taxon>
        <taxon>Eubacteriales</taxon>
        <taxon>Oscillospiraceae</taxon>
        <taxon>Lawsonibacter</taxon>
    </lineage>
</organism>
<feature type="transmembrane region" description="Helical" evidence="1">
    <location>
        <begin position="12"/>
        <end position="32"/>
    </location>
</feature>
<keyword evidence="1" id="KW-1133">Transmembrane helix</keyword>
<feature type="transmembrane region" description="Helical" evidence="1">
    <location>
        <begin position="38"/>
        <end position="59"/>
    </location>
</feature>
<feature type="transmembrane region" description="Helical" evidence="1">
    <location>
        <begin position="71"/>
        <end position="89"/>
    </location>
</feature>
<evidence type="ECO:0000313" key="2">
    <source>
        <dbReference type="EMBL" id="MBC5734320.1"/>
    </source>
</evidence>
<dbReference type="EMBL" id="JACOPP010000016">
    <property type="protein sequence ID" value="MBC5734320.1"/>
    <property type="molecule type" value="Genomic_DNA"/>
</dbReference>
<keyword evidence="1" id="KW-0812">Transmembrane</keyword>
<gene>
    <name evidence="2" type="ORF">H8S57_11360</name>
</gene>
<keyword evidence="1" id="KW-0472">Membrane</keyword>
<sequence>MEGKKQMTRQEQIVIAAVLGIMAASIAVWQYFHNEALAMLGLAVICGIAAADCFLSIRTEGGARQAVRRRFFMGLGAVIMLVILLYLVYTQLLGI</sequence>
<dbReference type="RefSeq" id="WP_186908209.1">
    <property type="nucleotide sequence ID" value="NZ_JACOPP010000016.1"/>
</dbReference>
<keyword evidence="3" id="KW-1185">Reference proteome</keyword>
<evidence type="ECO:0000313" key="3">
    <source>
        <dbReference type="Proteomes" id="UP000661435"/>
    </source>
</evidence>
<protein>
    <submittedName>
        <fullName evidence="2">Uncharacterized protein</fullName>
    </submittedName>
</protein>
<accession>A0A8J6JGF2</accession>
<comment type="caution">
    <text evidence="2">The sequence shown here is derived from an EMBL/GenBank/DDBJ whole genome shotgun (WGS) entry which is preliminary data.</text>
</comment>